<organism evidence="2 3">
    <name type="scientific">Paraburkholderia bengalensis</name>
    <dbReference type="NCBI Taxonomy" id="2747562"/>
    <lineage>
        <taxon>Bacteria</taxon>
        <taxon>Pseudomonadati</taxon>
        <taxon>Pseudomonadota</taxon>
        <taxon>Betaproteobacteria</taxon>
        <taxon>Burkholderiales</taxon>
        <taxon>Burkholderiaceae</taxon>
        <taxon>Paraburkholderia</taxon>
    </lineage>
</organism>
<comment type="caution">
    <text evidence="2">The sequence shown here is derived from an EMBL/GenBank/DDBJ whole genome shotgun (WGS) entry which is preliminary data.</text>
</comment>
<evidence type="ECO:0000313" key="3">
    <source>
        <dbReference type="Proteomes" id="UP001386437"/>
    </source>
</evidence>
<dbReference type="PRINTS" id="PR00081">
    <property type="entry name" value="GDHRDH"/>
</dbReference>
<gene>
    <name evidence="2" type="ORF">H3V53_12050</name>
</gene>
<dbReference type="PROSITE" id="PS00061">
    <property type="entry name" value="ADH_SHORT"/>
    <property type="match status" value="1"/>
</dbReference>
<dbReference type="InterPro" id="IPR051911">
    <property type="entry name" value="SDR_oxidoreductase"/>
</dbReference>
<dbReference type="Pfam" id="PF00106">
    <property type="entry name" value="adh_short"/>
    <property type="match status" value="1"/>
</dbReference>
<reference evidence="2 3" key="1">
    <citation type="journal article" date="2022" name="Arch. Microbiol.">
        <title>Paraburkholderia bengalensis sp. nov. isolated from roots of Oryza sativa, IR64.</title>
        <authorList>
            <person name="Nag P."/>
            <person name="Mondal N."/>
            <person name="Sarkar J."/>
            <person name="Das S."/>
        </authorList>
    </citation>
    <scope>NUCLEOTIDE SEQUENCE [LARGE SCALE GENOMIC DNA]</scope>
    <source>
        <strain evidence="2 3">IR64_4_BI</strain>
    </source>
</reference>
<dbReference type="InterPro" id="IPR002347">
    <property type="entry name" value="SDR_fam"/>
</dbReference>
<dbReference type="InterPro" id="IPR036291">
    <property type="entry name" value="NAD(P)-bd_dom_sf"/>
</dbReference>
<dbReference type="PRINTS" id="PR00080">
    <property type="entry name" value="SDRFAMILY"/>
</dbReference>
<dbReference type="Gene3D" id="3.40.50.720">
    <property type="entry name" value="NAD(P)-binding Rossmann-like Domain"/>
    <property type="match status" value="1"/>
</dbReference>
<evidence type="ECO:0000256" key="1">
    <source>
        <dbReference type="RuleBase" id="RU000363"/>
    </source>
</evidence>
<dbReference type="PANTHER" id="PTHR43976:SF9">
    <property type="entry name" value="OXIDOREDUCTASE"/>
    <property type="match status" value="1"/>
</dbReference>
<dbReference type="RefSeq" id="WP_336598112.1">
    <property type="nucleotide sequence ID" value="NZ_JACFYJ010000015.1"/>
</dbReference>
<keyword evidence="3" id="KW-1185">Reference proteome</keyword>
<accession>A0ABU8IQM4</accession>
<dbReference type="SUPFAM" id="SSF51735">
    <property type="entry name" value="NAD(P)-binding Rossmann-fold domains"/>
    <property type="match status" value="1"/>
</dbReference>
<dbReference type="EMBL" id="JACFYJ010000015">
    <property type="protein sequence ID" value="MEI5997902.1"/>
    <property type="molecule type" value="Genomic_DNA"/>
</dbReference>
<dbReference type="PANTHER" id="PTHR43976">
    <property type="entry name" value="SHORT CHAIN DEHYDROGENASE"/>
    <property type="match status" value="1"/>
</dbReference>
<dbReference type="Proteomes" id="UP001386437">
    <property type="component" value="Unassembled WGS sequence"/>
</dbReference>
<evidence type="ECO:0000313" key="2">
    <source>
        <dbReference type="EMBL" id="MEI5997902.1"/>
    </source>
</evidence>
<dbReference type="InterPro" id="IPR020904">
    <property type="entry name" value="Sc_DH/Rdtase_CS"/>
</dbReference>
<proteinExistence type="inferred from homology"/>
<protein>
    <submittedName>
        <fullName evidence="2">SDR family oxidoreductase</fullName>
    </submittedName>
</protein>
<comment type="similarity">
    <text evidence="1">Belongs to the short-chain dehydrogenases/reductases (SDR) family.</text>
</comment>
<sequence>MSKTILITGTSNGFGNDVAKTLAAAGHRVFATMRDINDRHREAAQELQAKGIETLELDVTSDASVDAAFKALFAKTGGKLDVLINNAGIAAGGIQETFTPEQTRAMFDVNVFGIQRVTRAALPSMHQAKAGLIINIGSILGRVTLPFFALYGASKHAVEAVTEGYRYELSQQGIDVVLVQPGPYPTKLYTAIQKPADIGRADAYGEVAKMPAAFEEFLGGLFSSENAPNPHDIATTLVDLIAKPNGQRPNRVIVGLDFGAAAVNTAIQPIQAKLVADIGMDHLNTLKTQ</sequence>
<dbReference type="CDD" id="cd05374">
    <property type="entry name" value="17beta-HSD-like_SDR_c"/>
    <property type="match status" value="1"/>
</dbReference>
<name>A0ABU8IQM4_9BURK</name>